<dbReference type="SUPFAM" id="SSF46785">
    <property type="entry name" value="Winged helix' DNA-binding domain"/>
    <property type="match status" value="1"/>
</dbReference>
<name>A0A4R6RL04_9HYPH</name>
<evidence type="ECO:0000259" key="4">
    <source>
        <dbReference type="PROSITE" id="PS50987"/>
    </source>
</evidence>
<reference evidence="5 6" key="1">
    <citation type="submission" date="2019-03" db="EMBL/GenBank/DDBJ databases">
        <title>Genomic Encyclopedia of Type Strains, Phase IV (KMG-IV): sequencing the most valuable type-strain genomes for metagenomic binning, comparative biology and taxonomic classification.</title>
        <authorList>
            <person name="Goeker M."/>
        </authorList>
    </citation>
    <scope>NUCLEOTIDE SEQUENCE [LARGE SCALE GENOMIC DNA]</scope>
    <source>
        <strain evidence="5 6">DSM 102969</strain>
    </source>
</reference>
<keyword evidence="6" id="KW-1185">Reference proteome</keyword>
<evidence type="ECO:0000313" key="6">
    <source>
        <dbReference type="Proteomes" id="UP000294547"/>
    </source>
</evidence>
<organism evidence="5 6">
    <name type="scientific">Oharaeibacter diazotrophicus</name>
    <dbReference type="NCBI Taxonomy" id="1920512"/>
    <lineage>
        <taxon>Bacteria</taxon>
        <taxon>Pseudomonadati</taxon>
        <taxon>Pseudomonadota</taxon>
        <taxon>Alphaproteobacteria</taxon>
        <taxon>Hyphomicrobiales</taxon>
        <taxon>Pleomorphomonadaceae</taxon>
        <taxon>Oharaeibacter</taxon>
    </lineage>
</organism>
<proteinExistence type="predicted"/>
<dbReference type="SMART" id="SM00418">
    <property type="entry name" value="HTH_ARSR"/>
    <property type="match status" value="1"/>
</dbReference>
<dbReference type="InterPro" id="IPR001845">
    <property type="entry name" value="HTH_ArsR_DNA-bd_dom"/>
</dbReference>
<dbReference type="Pfam" id="PF12840">
    <property type="entry name" value="HTH_20"/>
    <property type="match status" value="1"/>
</dbReference>
<dbReference type="InterPro" id="IPR036388">
    <property type="entry name" value="WH-like_DNA-bd_sf"/>
</dbReference>
<feature type="domain" description="HTH arsR-type" evidence="4">
    <location>
        <begin position="1"/>
        <end position="96"/>
    </location>
</feature>
<keyword evidence="1" id="KW-0805">Transcription regulation</keyword>
<dbReference type="InterPro" id="IPR051011">
    <property type="entry name" value="Metal_resp_trans_reg"/>
</dbReference>
<dbReference type="PANTHER" id="PTHR43132">
    <property type="entry name" value="ARSENICAL RESISTANCE OPERON REPRESSOR ARSR-RELATED"/>
    <property type="match status" value="1"/>
</dbReference>
<keyword evidence="3" id="KW-0804">Transcription</keyword>
<dbReference type="PROSITE" id="PS50987">
    <property type="entry name" value="HTH_ARSR_2"/>
    <property type="match status" value="1"/>
</dbReference>
<evidence type="ECO:0000256" key="1">
    <source>
        <dbReference type="ARBA" id="ARBA00023015"/>
    </source>
</evidence>
<dbReference type="InterPro" id="IPR011991">
    <property type="entry name" value="ArsR-like_HTH"/>
</dbReference>
<dbReference type="PRINTS" id="PR00778">
    <property type="entry name" value="HTHARSR"/>
</dbReference>
<evidence type="ECO:0000313" key="5">
    <source>
        <dbReference type="EMBL" id="TDP87341.1"/>
    </source>
</evidence>
<sequence length="113" mass="12060">MLNDLQAVPAFVALGHQVRLDAFRLLVRKGPEGMPSGEIAAELAVPPTAMSFHLANLERAGLVVSRRDGRNIRYAVAIERVRDLITFLTADCCGGRPELCAGLGSPDPESCGC</sequence>
<dbReference type="CDD" id="cd00090">
    <property type="entry name" value="HTH_ARSR"/>
    <property type="match status" value="1"/>
</dbReference>
<dbReference type="AlphaFoldDB" id="A0A4R6RL04"/>
<dbReference type="NCBIfam" id="NF033788">
    <property type="entry name" value="HTH_metalloreg"/>
    <property type="match status" value="1"/>
</dbReference>
<dbReference type="Proteomes" id="UP000294547">
    <property type="component" value="Unassembled WGS sequence"/>
</dbReference>
<keyword evidence="2" id="KW-0238">DNA-binding</keyword>
<dbReference type="GO" id="GO:0003700">
    <property type="term" value="F:DNA-binding transcription factor activity"/>
    <property type="evidence" value="ECO:0007669"/>
    <property type="project" value="InterPro"/>
</dbReference>
<dbReference type="InterPro" id="IPR036390">
    <property type="entry name" value="WH_DNA-bd_sf"/>
</dbReference>
<evidence type="ECO:0000256" key="2">
    <source>
        <dbReference type="ARBA" id="ARBA00023125"/>
    </source>
</evidence>
<dbReference type="EMBL" id="SNXY01000006">
    <property type="protein sequence ID" value="TDP87341.1"/>
    <property type="molecule type" value="Genomic_DNA"/>
</dbReference>
<evidence type="ECO:0000256" key="3">
    <source>
        <dbReference type="ARBA" id="ARBA00023163"/>
    </source>
</evidence>
<dbReference type="PANTHER" id="PTHR43132:SF2">
    <property type="entry name" value="ARSENICAL RESISTANCE OPERON REPRESSOR ARSR-RELATED"/>
    <property type="match status" value="1"/>
</dbReference>
<dbReference type="GO" id="GO:0003677">
    <property type="term" value="F:DNA binding"/>
    <property type="evidence" value="ECO:0007669"/>
    <property type="project" value="UniProtKB-KW"/>
</dbReference>
<comment type="caution">
    <text evidence="5">The sequence shown here is derived from an EMBL/GenBank/DDBJ whole genome shotgun (WGS) entry which is preliminary data.</text>
</comment>
<accession>A0A4R6RL04</accession>
<dbReference type="Gene3D" id="1.10.10.10">
    <property type="entry name" value="Winged helix-like DNA-binding domain superfamily/Winged helix DNA-binding domain"/>
    <property type="match status" value="1"/>
</dbReference>
<gene>
    <name evidence="5" type="ORF">EDD54_1235</name>
</gene>
<protein>
    <submittedName>
        <fullName evidence="5">ArsR family transcriptional regulator</fullName>
    </submittedName>
</protein>